<evidence type="ECO:0000256" key="2">
    <source>
        <dbReference type="ARBA" id="ARBA00022927"/>
    </source>
</evidence>
<feature type="domain" description="Syndetin C-terminal" evidence="4">
    <location>
        <begin position="480"/>
        <end position="615"/>
    </location>
</feature>
<organism evidence="6 7">
    <name type="scientific">Paralvinella palmiformis</name>
    <dbReference type="NCBI Taxonomy" id="53620"/>
    <lineage>
        <taxon>Eukaryota</taxon>
        <taxon>Metazoa</taxon>
        <taxon>Spiralia</taxon>
        <taxon>Lophotrochozoa</taxon>
        <taxon>Annelida</taxon>
        <taxon>Polychaeta</taxon>
        <taxon>Sedentaria</taxon>
        <taxon>Canalipalpata</taxon>
        <taxon>Terebellida</taxon>
        <taxon>Terebelliformia</taxon>
        <taxon>Alvinellidae</taxon>
        <taxon>Paralvinella</taxon>
    </lineage>
</organism>
<keyword evidence="3" id="KW-0175">Coiled coil</keyword>
<dbReference type="GO" id="GO:0032456">
    <property type="term" value="P:endocytic recycling"/>
    <property type="evidence" value="ECO:0007669"/>
    <property type="project" value="InterPro"/>
</dbReference>
<dbReference type="Pfam" id="PF10474">
    <property type="entry name" value="Syndetin_C"/>
    <property type="match status" value="1"/>
</dbReference>
<dbReference type="InterPro" id="IPR019514">
    <property type="entry name" value="Syndetin_C"/>
</dbReference>
<keyword evidence="7" id="KW-1185">Reference proteome</keyword>
<comment type="caution">
    <text evidence="6">The sequence shown here is derived from an EMBL/GenBank/DDBJ whole genome shotgun (WGS) entry which is preliminary data.</text>
</comment>
<name>A0AAD9ITA7_9ANNE</name>
<dbReference type="GO" id="GO:0015031">
    <property type="term" value="P:protein transport"/>
    <property type="evidence" value="ECO:0007669"/>
    <property type="project" value="UniProtKB-KW"/>
</dbReference>
<proteinExistence type="predicted"/>
<accession>A0AAD9ITA7</accession>
<evidence type="ECO:0000256" key="1">
    <source>
        <dbReference type="ARBA" id="ARBA00022448"/>
    </source>
</evidence>
<feature type="domain" description="Vacuolar protein sorting-associated protein 54 N-terminal" evidence="5">
    <location>
        <begin position="92"/>
        <end position="305"/>
    </location>
</feature>
<dbReference type="PANTHER" id="PTHR13258:SF0">
    <property type="entry name" value="SYNDETIN"/>
    <property type="match status" value="1"/>
</dbReference>
<sequence length="623" mass="71977">MDRNSSNDSFMAKMSFFVFGRLSSKFKTTKADRGDDEIVHKVDAGQESAAGSRTPDDDFLPTQLAISPAVAKYKKHLNHDIPFDPQVDRDLIDSVDEMYYEDKSIDPGLHEIKKLADDLDLKRIDEGANKLHRQLQAVSRKVSELVLEKDPAYVAELHRVIELQENLTTAATVCHNSRRKLNDAKQNFTTASLGLLANYRKRQQLIALLKSLKTIKTLEEDYPGAIQLCLECQKAARSFKHYKCISELSSKLQDTLEMIEESLDVALSKTCNGFDEKHYEKVQVAYRLLDGSTSNIEVTLNRRYIRQKLDHGLGRIWADIEQKVKIYLLSTDLSHFKYDEFIHVLDVVNRLIQIGEEFCGSKSETLQDSLRKQSVNYMRNYHSGGVKMDPFPLQFTDDSKYMQMMTVLKPIAFDVIICMSQLFDYYLYAVYKFFATDSEMLEENERSLSSKLRTTLKRIHDNLIVNEFSHPGSPPDNRHNKELEKFSSCLEIISRKVPIPKAVSAVIWKHCIRLSNKTFVEGFSCAKKCTNEGRALMQLDFQQFLMKLEKLTDLRPIPDREYVEAYVKAYYLPESQLESWIREHKEYSNKQLTGLVNCLAHLNKKSRQRLLTLIEETDRSRHS</sequence>
<evidence type="ECO:0000256" key="3">
    <source>
        <dbReference type="ARBA" id="ARBA00023054"/>
    </source>
</evidence>
<evidence type="ECO:0000259" key="5">
    <source>
        <dbReference type="Pfam" id="PF10475"/>
    </source>
</evidence>
<dbReference type="Proteomes" id="UP001208570">
    <property type="component" value="Unassembled WGS sequence"/>
</dbReference>
<reference evidence="6" key="1">
    <citation type="journal article" date="2023" name="Mol. Biol. Evol.">
        <title>Third-Generation Sequencing Reveals the Adaptive Role of the Epigenome in Three Deep-Sea Polychaetes.</title>
        <authorList>
            <person name="Perez M."/>
            <person name="Aroh O."/>
            <person name="Sun Y."/>
            <person name="Lan Y."/>
            <person name="Juniper S.K."/>
            <person name="Young C.R."/>
            <person name="Angers B."/>
            <person name="Qian P.Y."/>
        </authorList>
    </citation>
    <scope>NUCLEOTIDE SEQUENCE</scope>
    <source>
        <strain evidence="6">P08H-3</strain>
    </source>
</reference>
<dbReference type="PANTHER" id="PTHR13258">
    <property type="entry name" value="SYNDETIN"/>
    <property type="match status" value="1"/>
</dbReference>
<evidence type="ECO:0008006" key="8">
    <source>
        <dbReference type="Google" id="ProtNLM"/>
    </source>
</evidence>
<dbReference type="EMBL" id="JAODUP010001395">
    <property type="protein sequence ID" value="KAK2140314.1"/>
    <property type="molecule type" value="Genomic_DNA"/>
</dbReference>
<gene>
    <name evidence="6" type="ORF">LSH36_1395g00066</name>
</gene>
<dbReference type="GO" id="GO:0005829">
    <property type="term" value="C:cytosol"/>
    <property type="evidence" value="ECO:0007669"/>
    <property type="project" value="GOC"/>
</dbReference>
<evidence type="ECO:0000313" key="6">
    <source>
        <dbReference type="EMBL" id="KAK2140314.1"/>
    </source>
</evidence>
<dbReference type="GO" id="GO:0042147">
    <property type="term" value="P:retrograde transport, endosome to Golgi"/>
    <property type="evidence" value="ECO:0007669"/>
    <property type="project" value="InterPro"/>
</dbReference>
<dbReference type="AlphaFoldDB" id="A0AAD9ITA7"/>
<dbReference type="GO" id="GO:1990745">
    <property type="term" value="C:EARP complex"/>
    <property type="evidence" value="ECO:0007669"/>
    <property type="project" value="InterPro"/>
</dbReference>
<evidence type="ECO:0000259" key="4">
    <source>
        <dbReference type="Pfam" id="PF10474"/>
    </source>
</evidence>
<dbReference type="InterPro" id="IPR019515">
    <property type="entry name" value="VPS54_N"/>
</dbReference>
<keyword evidence="1" id="KW-0813">Transport</keyword>
<protein>
    <recommendedName>
        <fullName evidence="8">Syndetin</fullName>
    </recommendedName>
</protein>
<evidence type="ECO:0000313" key="7">
    <source>
        <dbReference type="Proteomes" id="UP001208570"/>
    </source>
</evidence>
<keyword evidence="2" id="KW-0653">Protein transport</keyword>
<dbReference type="InterPro" id="IPR040047">
    <property type="entry name" value="VPS50"/>
</dbReference>
<dbReference type="Pfam" id="PF10475">
    <property type="entry name" value="Vps54_N"/>
    <property type="match status" value="1"/>
</dbReference>
<dbReference type="GO" id="GO:0000149">
    <property type="term" value="F:SNARE binding"/>
    <property type="evidence" value="ECO:0007669"/>
    <property type="project" value="TreeGrafter"/>
</dbReference>